<dbReference type="Proteomes" id="UP000000269">
    <property type="component" value="Chromosome"/>
</dbReference>
<dbReference type="RefSeq" id="WP_012159146.1">
    <property type="nucleotide sequence ID" value="NC_009922.1"/>
</dbReference>
<dbReference type="eggNOG" id="ENOG5032XAJ">
    <property type="taxonomic scope" value="Bacteria"/>
</dbReference>
<dbReference type="AlphaFoldDB" id="A8MGA6"/>
<sequence length="113" mass="13294">MKAILKDKTIILINSYPYKDLIKEMQGRRWNEIDKIWTVPATMENIKMLKSVIKVDAEIEKLYQEEFNLNRRLHKEKATKNVIPIAPMPIKANPFQHQIRAYNMALQAMGVIK</sequence>
<dbReference type="OrthoDB" id="9796106at2"/>
<keyword evidence="2" id="KW-1185">Reference proteome</keyword>
<evidence type="ECO:0000313" key="2">
    <source>
        <dbReference type="Proteomes" id="UP000000269"/>
    </source>
</evidence>
<accession>A8MGA6</accession>
<organism evidence="1 2">
    <name type="scientific">Alkaliphilus oremlandii (strain OhILAs)</name>
    <name type="common">Clostridium oremlandii (strain OhILAs)</name>
    <dbReference type="NCBI Taxonomy" id="350688"/>
    <lineage>
        <taxon>Bacteria</taxon>
        <taxon>Bacillati</taxon>
        <taxon>Bacillota</taxon>
        <taxon>Clostridia</taxon>
        <taxon>Peptostreptococcales</taxon>
        <taxon>Natronincolaceae</taxon>
        <taxon>Alkaliphilus</taxon>
    </lineage>
</organism>
<gene>
    <name evidence="1" type="ordered locus">Clos_1289</name>
</gene>
<reference evidence="2" key="1">
    <citation type="submission" date="2007-10" db="EMBL/GenBank/DDBJ databases">
        <title>Complete genome of Alkaliphilus oremlandii OhILAs.</title>
        <authorList>
            <person name="Copeland A."/>
            <person name="Lucas S."/>
            <person name="Lapidus A."/>
            <person name="Barry K."/>
            <person name="Detter J.C."/>
            <person name="Glavina del Rio T."/>
            <person name="Hammon N."/>
            <person name="Israni S."/>
            <person name="Dalin E."/>
            <person name="Tice H."/>
            <person name="Pitluck S."/>
            <person name="Chain P."/>
            <person name="Malfatti S."/>
            <person name="Shin M."/>
            <person name="Vergez L."/>
            <person name="Schmutz J."/>
            <person name="Larimer F."/>
            <person name="Land M."/>
            <person name="Hauser L."/>
            <person name="Kyrpides N."/>
            <person name="Mikhailova N."/>
            <person name="Stolz J.F."/>
            <person name="Dawson A."/>
            <person name="Fisher E."/>
            <person name="Crable B."/>
            <person name="Perera E."/>
            <person name="Lisak J."/>
            <person name="Ranganathan M."/>
            <person name="Basu P."/>
            <person name="Richardson P."/>
        </authorList>
    </citation>
    <scope>NUCLEOTIDE SEQUENCE [LARGE SCALE GENOMIC DNA]</scope>
    <source>
        <strain evidence="2">OhILAs</strain>
    </source>
</reference>
<dbReference type="KEGG" id="aoe:Clos_1289"/>
<protein>
    <submittedName>
        <fullName evidence="1">Uncharacterized protein</fullName>
    </submittedName>
</protein>
<evidence type="ECO:0000313" key="1">
    <source>
        <dbReference type="EMBL" id="ABW18834.1"/>
    </source>
</evidence>
<dbReference type="STRING" id="350688.Clos_1289"/>
<dbReference type="HOGENOM" id="CLU_2011319_0_0_9"/>
<dbReference type="EMBL" id="CP000853">
    <property type="protein sequence ID" value="ABW18834.1"/>
    <property type="molecule type" value="Genomic_DNA"/>
</dbReference>
<proteinExistence type="predicted"/>
<name>A8MGA6_ALKOO</name>